<feature type="domain" description="Major facilitator superfamily (MFS) profile" evidence="6">
    <location>
        <begin position="1"/>
        <end position="282"/>
    </location>
</feature>
<dbReference type="SUPFAM" id="SSF103473">
    <property type="entry name" value="MFS general substrate transporter"/>
    <property type="match status" value="1"/>
</dbReference>
<sequence length="282" mass="30565">MVLPYMSVYTMALGATGTQLGMVNSIGMGVAGLVGPFIGWLIDRTGIKRIYLIGITLLAVSYLTYAIAQSWSIIIIAVLAYWLGMTMSYHSCSVICGNSLASEDRATGMSLCETLAMGILGMAAPMLGAWLVTTFGGVNVSGIRPLFFVSLVGIIATFFLILTQLSNRKWRKLGESRPNFFKDLSQIFKQGHNLKRWIVIASIGFLPWGMIIPFTQPFAHEVKGADQYILGAMVTGAALAPLVLGIPLGRLADRIGRKKVLYLTIPLVWASSLMLIWAPTPG</sequence>
<keyword evidence="2 5" id="KW-0812">Transmembrane</keyword>
<keyword evidence="3 5" id="KW-1133">Transmembrane helix</keyword>
<evidence type="ECO:0000256" key="1">
    <source>
        <dbReference type="ARBA" id="ARBA00004141"/>
    </source>
</evidence>
<feature type="transmembrane region" description="Helical" evidence="5">
    <location>
        <begin position="197"/>
        <end position="216"/>
    </location>
</feature>
<dbReference type="PANTHER" id="PTHR23518">
    <property type="entry name" value="C-METHYLTRANSFERASE"/>
    <property type="match status" value="1"/>
</dbReference>
<evidence type="ECO:0000256" key="4">
    <source>
        <dbReference type="ARBA" id="ARBA00023136"/>
    </source>
</evidence>
<organism evidence="7">
    <name type="scientific">marine sediment metagenome</name>
    <dbReference type="NCBI Taxonomy" id="412755"/>
    <lineage>
        <taxon>unclassified sequences</taxon>
        <taxon>metagenomes</taxon>
        <taxon>ecological metagenomes</taxon>
    </lineage>
</organism>
<proteinExistence type="predicted"/>
<evidence type="ECO:0000259" key="6">
    <source>
        <dbReference type="PROSITE" id="PS50850"/>
    </source>
</evidence>
<dbReference type="PROSITE" id="PS00216">
    <property type="entry name" value="SUGAR_TRANSPORT_1"/>
    <property type="match status" value="1"/>
</dbReference>
<dbReference type="EMBL" id="BARV01008637">
    <property type="protein sequence ID" value="GAI06167.1"/>
    <property type="molecule type" value="Genomic_DNA"/>
</dbReference>
<feature type="transmembrane region" description="Helical" evidence="5">
    <location>
        <begin position="108"/>
        <end position="131"/>
    </location>
</feature>
<dbReference type="InterPro" id="IPR020846">
    <property type="entry name" value="MFS_dom"/>
</dbReference>
<feature type="transmembrane region" description="Helical" evidence="5">
    <location>
        <begin position="228"/>
        <end position="248"/>
    </location>
</feature>
<dbReference type="InterPro" id="IPR005829">
    <property type="entry name" value="Sugar_transporter_CS"/>
</dbReference>
<comment type="caution">
    <text evidence="7">The sequence shown here is derived from an EMBL/GenBank/DDBJ whole genome shotgun (WGS) entry which is preliminary data.</text>
</comment>
<evidence type="ECO:0000256" key="2">
    <source>
        <dbReference type="ARBA" id="ARBA00022692"/>
    </source>
</evidence>
<feature type="transmembrane region" description="Helical" evidence="5">
    <location>
        <begin position="260"/>
        <end position="278"/>
    </location>
</feature>
<comment type="subcellular location">
    <subcellularLocation>
        <location evidence="1">Membrane</location>
        <topology evidence="1">Multi-pass membrane protein</topology>
    </subcellularLocation>
</comment>
<feature type="transmembrane region" description="Helical" evidence="5">
    <location>
        <begin position="49"/>
        <end position="67"/>
    </location>
</feature>
<dbReference type="GO" id="GO:0022857">
    <property type="term" value="F:transmembrane transporter activity"/>
    <property type="evidence" value="ECO:0007669"/>
    <property type="project" value="InterPro"/>
</dbReference>
<accession>X1KGK5</accession>
<evidence type="ECO:0000256" key="3">
    <source>
        <dbReference type="ARBA" id="ARBA00022989"/>
    </source>
</evidence>
<feature type="transmembrane region" description="Helical" evidence="5">
    <location>
        <begin position="20"/>
        <end position="42"/>
    </location>
</feature>
<evidence type="ECO:0000313" key="7">
    <source>
        <dbReference type="EMBL" id="GAI06167.1"/>
    </source>
</evidence>
<dbReference type="PROSITE" id="PS50850">
    <property type="entry name" value="MFS"/>
    <property type="match status" value="1"/>
</dbReference>
<dbReference type="Pfam" id="PF07690">
    <property type="entry name" value="MFS_1"/>
    <property type="match status" value="1"/>
</dbReference>
<keyword evidence="4 5" id="KW-0472">Membrane</keyword>
<name>X1KGK5_9ZZZZ</name>
<evidence type="ECO:0000256" key="5">
    <source>
        <dbReference type="SAM" id="Phobius"/>
    </source>
</evidence>
<dbReference type="Gene3D" id="1.20.1250.20">
    <property type="entry name" value="MFS general substrate transporter like domains"/>
    <property type="match status" value="2"/>
</dbReference>
<dbReference type="AlphaFoldDB" id="X1KGK5"/>
<dbReference type="PANTHER" id="PTHR23518:SF2">
    <property type="entry name" value="MAJOR FACILITATOR SUPERFAMILY TRANSPORTER"/>
    <property type="match status" value="1"/>
</dbReference>
<reference evidence="7" key="1">
    <citation type="journal article" date="2014" name="Front. Microbiol.">
        <title>High frequency of phylogenetically diverse reductive dehalogenase-homologous genes in deep subseafloor sedimentary metagenomes.</title>
        <authorList>
            <person name="Kawai M."/>
            <person name="Futagami T."/>
            <person name="Toyoda A."/>
            <person name="Takaki Y."/>
            <person name="Nishi S."/>
            <person name="Hori S."/>
            <person name="Arai W."/>
            <person name="Tsubouchi T."/>
            <person name="Morono Y."/>
            <person name="Uchiyama I."/>
            <person name="Ito T."/>
            <person name="Fujiyama A."/>
            <person name="Inagaki F."/>
            <person name="Takami H."/>
        </authorList>
    </citation>
    <scope>NUCLEOTIDE SEQUENCE</scope>
    <source>
        <strain evidence="7">Expedition CK06-06</strain>
    </source>
</reference>
<feature type="transmembrane region" description="Helical" evidence="5">
    <location>
        <begin position="143"/>
        <end position="162"/>
    </location>
</feature>
<gene>
    <name evidence="7" type="ORF">S06H3_17299</name>
</gene>
<dbReference type="GO" id="GO:0016020">
    <property type="term" value="C:membrane"/>
    <property type="evidence" value="ECO:0007669"/>
    <property type="project" value="UniProtKB-SubCell"/>
</dbReference>
<feature type="transmembrane region" description="Helical" evidence="5">
    <location>
        <begin position="73"/>
        <end position="96"/>
    </location>
</feature>
<protein>
    <recommendedName>
        <fullName evidence="6">Major facilitator superfamily (MFS) profile domain-containing protein</fullName>
    </recommendedName>
</protein>
<dbReference type="InterPro" id="IPR036259">
    <property type="entry name" value="MFS_trans_sf"/>
</dbReference>
<dbReference type="InterPro" id="IPR011701">
    <property type="entry name" value="MFS"/>
</dbReference>
<feature type="non-terminal residue" evidence="7">
    <location>
        <position position="282"/>
    </location>
</feature>